<evidence type="ECO:0000256" key="1">
    <source>
        <dbReference type="SAM" id="SignalP"/>
    </source>
</evidence>
<reference evidence="2" key="1">
    <citation type="submission" date="2020-11" db="EMBL/GenBank/DDBJ databases">
        <authorList>
            <consortium name="DOE Joint Genome Institute"/>
            <person name="Ahrendt S."/>
            <person name="Riley R."/>
            <person name="Andreopoulos W."/>
            <person name="Labutti K."/>
            <person name="Pangilinan J."/>
            <person name="Ruiz-Duenas F.J."/>
            <person name="Barrasa J.M."/>
            <person name="Sanchez-Garcia M."/>
            <person name="Camarero S."/>
            <person name="Miyauchi S."/>
            <person name="Serrano A."/>
            <person name="Linde D."/>
            <person name="Babiker R."/>
            <person name="Drula E."/>
            <person name="Ayuso-Fernandez I."/>
            <person name="Pacheco R."/>
            <person name="Padilla G."/>
            <person name="Ferreira P."/>
            <person name="Barriuso J."/>
            <person name="Kellner H."/>
            <person name="Castanera R."/>
            <person name="Alfaro M."/>
            <person name="Ramirez L."/>
            <person name="Pisabarro A.G."/>
            <person name="Kuo A."/>
            <person name="Tritt A."/>
            <person name="Lipzen A."/>
            <person name="He G."/>
            <person name="Yan M."/>
            <person name="Ng V."/>
            <person name="Cullen D."/>
            <person name="Martin F."/>
            <person name="Rosso M.-N."/>
            <person name="Henrissat B."/>
            <person name="Hibbett D."/>
            <person name="Martinez A.T."/>
            <person name="Grigoriev I.V."/>
        </authorList>
    </citation>
    <scope>NUCLEOTIDE SEQUENCE</scope>
    <source>
        <strain evidence="2">AH 40177</strain>
    </source>
</reference>
<dbReference type="Proteomes" id="UP000772434">
    <property type="component" value="Unassembled WGS sequence"/>
</dbReference>
<evidence type="ECO:0000313" key="3">
    <source>
        <dbReference type="Proteomes" id="UP000772434"/>
    </source>
</evidence>
<evidence type="ECO:0008006" key="4">
    <source>
        <dbReference type="Google" id="ProtNLM"/>
    </source>
</evidence>
<proteinExistence type="predicted"/>
<feature type="chain" id="PRO_5040495401" description="Lectin" evidence="1">
    <location>
        <begin position="23"/>
        <end position="301"/>
    </location>
</feature>
<dbReference type="Gene3D" id="2.60.120.260">
    <property type="entry name" value="Galactose-binding domain-like"/>
    <property type="match status" value="1"/>
</dbReference>
<feature type="signal peptide" evidence="1">
    <location>
        <begin position="1"/>
        <end position="22"/>
    </location>
</feature>
<dbReference type="EMBL" id="JADNRY010000010">
    <property type="protein sequence ID" value="KAF9075326.1"/>
    <property type="molecule type" value="Genomic_DNA"/>
</dbReference>
<dbReference type="OrthoDB" id="10036721at2759"/>
<organism evidence="2 3">
    <name type="scientific">Rhodocollybia butyracea</name>
    <dbReference type="NCBI Taxonomy" id="206335"/>
    <lineage>
        <taxon>Eukaryota</taxon>
        <taxon>Fungi</taxon>
        <taxon>Dikarya</taxon>
        <taxon>Basidiomycota</taxon>
        <taxon>Agaricomycotina</taxon>
        <taxon>Agaricomycetes</taxon>
        <taxon>Agaricomycetidae</taxon>
        <taxon>Agaricales</taxon>
        <taxon>Marasmiineae</taxon>
        <taxon>Omphalotaceae</taxon>
        <taxon>Rhodocollybia</taxon>
    </lineage>
</organism>
<comment type="caution">
    <text evidence="2">The sequence shown here is derived from an EMBL/GenBank/DDBJ whole genome shotgun (WGS) entry which is preliminary data.</text>
</comment>
<accession>A0A9P5Q5A8</accession>
<evidence type="ECO:0000313" key="2">
    <source>
        <dbReference type="EMBL" id="KAF9075326.1"/>
    </source>
</evidence>
<protein>
    <recommendedName>
        <fullName evidence="4">Lectin</fullName>
    </recommendedName>
</protein>
<name>A0A9P5Q5A8_9AGAR</name>
<gene>
    <name evidence="2" type="ORF">BDP27DRAFT_1257849</name>
</gene>
<sequence length="301" mass="32561">MILSRFLLCALTTFGVIGSINAQTDTGSGGSTPAIPTLNGEMQWIWAGDAQDNTMRAFRFKLPKGATCVTFAISADDAYTVWVNGAQIGNNTWKPPGGSAWNTLDVYSVSLSYSTNVIAVNATNNVNVAGVMLTGFVQYYDGSQTTIFTNSSWLTAGAVSPPDGFQEVYFDDSTWVGATEKGGKDTSPWAPLTIGPFTGKTCGQSDDPDHSYPSPSTCSYLPPLSIGARSPYWELSYRANCEVKRIEQSWRTCQSEKQDLINRLIVFIGSIPNVDVCNLVHCDTPHSSVRIIEGVHTQVVI</sequence>
<dbReference type="AlphaFoldDB" id="A0A9P5Q5A8"/>
<keyword evidence="1" id="KW-0732">Signal</keyword>
<keyword evidence="3" id="KW-1185">Reference proteome</keyword>